<keyword evidence="2" id="KW-1185">Reference proteome</keyword>
<proteinExistence type="predicted"/>
<protein>
    <submittedName>
        <fullName evidence="1">Predicted GPI-anchored protein 45</fullName>
    </submittedName>
</protein>
<name>A0ACA9Y1N3_9ASCO</name>
<evidence type="ECO:0000313" key="1">
    <source>
        <dbReference type="EMBL" id="CAH6718859.1"/>
    </source>
</evidence>
<accession>A0ACA9Y1N3</accession>
<evidence type="ECO:0000313" key="2">
    <source>
        <dbReference type="Proteomes" id="UP001152531"/>
    </source>
</evidence>
<dbReference type="Proteomes" id="UP001152531">
    <property type="component" value="Unassembled WGS sequence"/>
</dbReference>
<organism evidence="1 2">
    <name type="scientific">[Candida] jaroonii</name>
    <dbReference type="NCBI Taxonomy" id="467808"/>
    <lineage>
        <taxon>Eukaryota</taxon>
        <taxon>Fungi</taxon>
        <taxon>Dikarya</taxon>
        <taxon>Ascomycota</taxon>
        <taxon>Saccharomycotina</taxon>
        <taxon>Pichiomycetes</taxon>
        <taxon>Debaryomycetaceae</taxon>
        <taxon>Yamadazyma</taxon>
    </lineage>
</organism>
<comment type="caution">
    <text evidence="1">The sequence shown here is derived from an EMBL/GenBank/DDBJ whole genome shotgun (WGS) entry which is preliminary data.</text>
</comment>
<dbReference type="EMBL" id="CALSDN010000001">
    <property type="protein sequence ID" value="CAH6718859.1"/>
    <property type="molecule type" value="Genomic_DNA"/>
</dbReference>
<reference evidence="1" key="1">
    <citation type="submission" date="2022-06" db="EMBL/GenBank/DDBJ databases">
        <authorList>
            <person name="Legras J.-L."/>
            <person name="Devillers H."/>
            <person name="Grondin C."/>
        </authorList>
    </citation>
    <scope>NUCLEOTIDE SEQUENCE</scope>
    <source>
        <strain evidence="1">CLIB 1444</strain>
    </source>
</reference>
<gene>
    <name evidence="1" type="ORF">CLIB1444_01S16094</name>
</gene>
<sequence>MNLFWLFFIVCVRSMIIPSEIDLEEVFPENVLESEHMEVLYEFYDELQDKLSKRDTESTIESLIELLNSSGIVWTVLNYAADHENVIDLLTNYTGGFLENAISGNKTESSDNSGSTIGNLVSGIADTVDLGALGNMVLDSGLVKSLLDGLLLDENFRPHLSDIIYNVVEKNMNLIAIIANNLLKPAQNKELLARDLQEHENFKRALSDSITQLIGNLGGALLNSQLFYSGLNDTLIALNDTNFLVYTVQKFLSTPEYLNLTGELLTQTISKSGINILTLQSTISSLASRINITEIVAGALGDTQAITSLLGSLLSGEGAQLTGFLKRYIPGIKAIVNDLEDKGLFVDLNNRLFPSSSPSSTSSASSSNKKAENTEISVISDSGSSSTFNGLILFQTIVYSLLFFI</sequence>